<dbReference type="GO" id="GO:1902600">
    <property type="term" value="P:proton transmembrane transport"/>
    <property type="evidence" value="ECO:0007669"/>
    <property type="project" value="InterPro"/>
</dbReference>
<evidence type="ECO:0000256" key="1">
    <source>
        <dbReference type="ARBA" id="ARBA00004141"/>
    </source>
</evidence>
<evidence type="ECO:0000256" key="7">
    <source>
        <dbReference type="SAM" id="Phobius"/>
    </source>
</evidence>
<dbReference type="InterPro" id="IPR038770">
    <property type="entry name" value="Na+/solute_symporter_sf"/>
</dbReference>
<dbReference type="PANTHER" id="PTHR32468">
    <property type="entry name" value="CATION/H + ANTIPORTER"/>
    <property type="match status" value="1"/>
</dbReference>
<accession>A0AAD5XYS2</accession>
<keyword evidence="5" id="KW-0406">Ion transport</keyword>
<evidence type="ECO:0000259" key="8">
    <source>
        <dbReference type="Pfam" id="PF00999"/>
    </source>
</evidence>
<keyword evidence="2" id="KW-0813">Transport</keyword>
<feature type="transmembrane region" description="Helical" evidence="7">
    <location>
        <begin position="78"/>
        <end position="101"/>
    </location>
</feature>
<organism evidence="9 10">
    <name type="scientific">Clydaea vesicula</name>
    <dbReference type="NCBI Taxonomy" id="447962"/>
    <lineage>
        <taxon>Eukaryota</taxon>
        <taxon>Fungi</taxon>
        <taxon>Fungi incertae sedis</taxon>
        <taxon>Chytridiomycota</taxon>
        <taxon>Chytridiomycota incertae sedis</taxon>
        <taxon>Chytridiomycetes</taxon>
        <taxon>Lobulomycetales</taxon>
        <taxon>Lobulomycetaceae</taxon>
        <taxon>Clydaea</taxon>
    </lineage>
</organism>
<dbReference type="PANTHER" id="PTHR32468:SF0">
    <property type="entry name" value="K(+)_H(+) ANTIPORTER 1"/>
    <property type="match status" value="1"/>
</dbReference>
<feature type="transmembrane region" description="Helical" evidence="7">
    <location>
        <begin position="330"/>
        <end position="354"/>
    </location>
</feature>
<comment type="caution">
    <text evidence="9">The sequence shown here is derived from an EMBL/GenBank/DDBJ whole genome shotgun (WGS) entry which is preliminary data.</text>
</comment>
<feature type="transmembrane region" description="Helical" evidence="7">
    <location>
        <begin position="20"/>
        <end position="40"/>
    </location>
</feature>
<feature type="domain" description="Cation/H+ exchanger transmembrane" evidence="8">
    <location>
        <begin position="29"/>
        <end position="413"/>
    </location>
</feature>
<reference evidence="9" key="1">
    <citation type="submission" date="2020-05" db="EMBL/GenBank/DDBJ databases">
        <title>Phylogenomic resolution of chytrid fungi.</title>
        <authorList>
            <person name="Stajich J.E."/>
            <person name="Amses K."/>
            <person name="Simmons R."/>
            <person name="Seto K."/>
            <person name="Myers J."/>
            <person name="Bonds A."/>
            <person name="Quandt C.A."/>
            <person name="Barry K."/>
            <person name="Liu P."/>
            <person name="Grigoriev I."/>
            <person name="Longcore J.E."/>
            <person name="James T.Y."/>
        </authorList>
    </citation>
    <scope>NUCLEOTIDE SEQUENCE</scope>
    <source>
        <strain evidence="9">JEL0476</strain>
    </source>
</reference>
<evidence type="ECO:0000256" key="3">
    <source>
        <dbReference type="ARBA" id="ARBA00022692"/>
    </source>
</evidence>
<evidence type="ECO:0000256" key="2">
    <source>
        <dbReference type="ARBA" id="ARBA00022448"/>
    </source>
</evidence>
<feature type="transmembrane region" description="Helical" evidence="7">
    <location>
        <begin position="213"/>
        <end position="238"/>
    </location>
</feature>
<dbReference type="GO" id="GO:0016020">
    <property type="term" value="C:membrane"/>
    <property type="evidence" value="ECO:0007669"/>
    <property type="project" value="UniProtKB-SubCell"/>
</dbReference>
<proteinExistence type="predicted"/>
<evidence type="ECO:0000313" key="10">
    <source>
        <dbReference type="Proteomes" id="UP001211065"/>
    </source>
</evidence>
<gene>
    <name evidence="9" type="primary">KHA1_3</name>
    <name evidence="9" type="ORF">HK099_004966</name>
</gene>
<evidence type="ECO:0000256" key="6">
    <source>
        <dbReference type="ARBA" id="ARBA00023136"/>
    </source>
</evidence>
<dbReference type="Proteomes" id="UP001211065">
    <property type="component" value="Unassembled WGS sequence"/>
</dbReference>
<keyword evidence="10" id="KW-1185">Reference proteome</keyword>
<dbReference type="InterPro" id="IPR050794">
    <property type="entry name" value="CPA2_transporter"/>
</dbReference>
<dbReference type="AlphaFoldDB" id="A0AAD5XYS2"/>
<feature type="transmembrane region" description="Helical" evidence="7">
    <location>
        <begin position="148"/>
        <end position="168"/>
    </location>
</feature>
<feature type="transmembrane region" description="Helical" evidence="7">
    <location>
        <begin position="397"/>
        <end position="419"/>
    </location>
</feature>
<evidence type="ECO:0000256" key="4">
    <source>
        <dbReference type="ARBA" id="ARBA00022989"/>
    </source>
</evidence>
<evidence type="ECO:0000313" key="9">
    <source>
        <dbReference type="EMBL" id="KAJ3226388.1"/>
    </source>
</evidence>
<feature type="transmembrane region" description="Helical" evidence="7">
    <location>
        <begin position="47"/>
        <end position="66"/>
    </location>
</feature>
<keyword evidence="4 7" id="KW-1133">Transmembrane helix</keyword>
<dbReference type="GO" id="GO:0015297">
    <property type="term" value="F:antiporter activity"/>
    <property type="evidence" value="ECO:0007669"/>
    <property type="project" value="InterPro"/>
</dbReference>
<feature type="transmembrane region" description="Helical" evidence="7">
    <location>
        <begin position="113"/>
        <end position="136"/>
    </location>
</feature>
<sequence length="780" mass="85763">MAPAVSSFLSGANPLENPLSLLIIQVIVIVSFSRLIAIGLKFLKQPLVIAEVIGGILLGKSALGRIPGFSQTLFPESSLNGLSLIANVGLVFYLFLVGLELDAVGMFSSFKKSAFISLSGVLIPFGLGLGTSVLLYQNLMPQPSDVPFVSFLIFIGVATSITAFPVLARILTERNLLGTVVGQAAISSAAVDDILAWILLLIVVAMINNTGNYIVALYAFLCIVGWGLFLIFLVRPLFHKFIAAAEKNETISEFTLVVTFLLVLISAWFTEAVGVHAIFGAFLIGLITPHDNGFAIKVAEKIEDFVCSLLLPLYFAYSGINTRIDQLNSAISWAMVGLVMLTVMTGKIGGCFLASKMSGYSNRESLSIGVLMNTKGLVELIVLNIGLKAGVINVEVFTVMVVMALLTTFMTVPVISLIYPQKYHRENFVQKHSEEGTSSITESGKVQVQDLNSLPNFFEKEDQKVKALFPIIVSKDTNFIISIFQLISSMLSVEATALRLIDIETRPSAIMKMQGAESIEKDHSLNLFKFAAKFSLSTLEMMLHITGKENFVHHIIETSARNNSNIVVLSHGLDTDEVSFGTQTKFFNDLFLQSRCTTAVLLYNKIEENNEAYEASLNTVRSVNSVIMKSSSIQIASVLYVLFNGGTHSREALRFALLCSLKEGSTLRILVCKETGIESSSKIIEIEKQDTIQNDLNLLQGDEKVKDRELLENFKALNKKNFEIQELEVFKFDEISKIKKFKKSDLIIVGKDYFLQNQFSTNKLSTTPFPSSMVVVNHAM</sequence>
<name>A0AAD5XYS2_9FUNG</name>
<comment type="subcellular location">
    <subcellularLocation>
        <location evidence="1">Membrane</location>
        <topology evidence="1">Multi-pass membrane protein</topology>
    </subcellularLocation>
</comment>
<keyword evidence="6 7" id="KW-0472">Membrane</keyword>
<keyword evidence="3 7" id="KW-0812">Transmembrane</keyword>
<evidence type="ECO:0000256" key="5">
    <source>
        <dbReference type="ARBA" id="ARBA00023065"/>
    </source>
</evidence>
<dbReference type="EMBL" id="JADGJW010000037">
    <property type="protein sequence ID" value="KAJ3226388.1"/>
    <property type="molecule type" value="Genomic_DNA"/>
</dbReference>
<protein>
    <submittedName>
        <fullName evidence="9">K(+)/H(+) antiporter</fullName>
    </submittedName>
</protein>
<feature type="transmembrane region" description="Helical" evidence="7">
    <location>
        <begin position="366"/>
        <end position="385"/>
    </location>
</feature>
<feature type="transmembrane region" description="Helical" evidence="7">
    <location>
        <begin position="250"/>
        <end position="269"/>
    </location>
</feature>
<dbReference type="Gene3D" id="1.20.1530.20">
    <property type="match status" value="1"/>
</dbReference>
<feature type="transmembrane region" description="Helical" evidence="7">
    <location>
        <begin position="180"/>
        <end position="207"/>
    </location>
</feature>
<dbReference type="InterPro" id="IPR006153">
    <property type="entry name" value="Cation/H_exchanger_TM"/>
</dbReference>
<dbReference type="Pfam" id="PF00999">
    <property type="entry name" value="Na_H_Exchanger"/>
    <property type="match status" value="1"/>
</dbReference>